<evidence type="ECO:0000313" key="2">
    <source>
        <dbReference type="Proteomes" id="UP000789860"/>
    </source>
</evidence>
<comment type="caution">
    <text evidence="1">The sequence shown here is derived from an EMBL/GenBank/DDBJ whole genome shotgun (WGS) entry which is preliminary data.</text>
</comment>
<gene>
    <name evidence="1" type="ORF">SCALOS_LOCUS953</name>
</gene>
<proteinExistence type="predicted"/>
<accession>A0ACA9K1L2</accession>
<protein>
    <submittedName>
        <fullName evidence="1">5308_t:CDS:1</fullName>
    </submittedName>
</protein>
<keyword evidence="2" id="KW-1185">Reference proteome</keyword>
<organism evidence="1 2">
    <name type="scientific">Scutellospora calospora</name>
    <dbReference type="NCBI Taxonomy" id="85575"/>
    <lineage>
        <taxon>Eukaryota</taxon>
        <taxon>Fungi</taxon>
        <taxon>Fungi incertae sedis</taxon>
        <taxon>Mucoromycota</taxon>
        <taxon>Glomeromycotina</taxon>
        <taxon>Glomeromycetes</taxon>
        <taxon>Diversisporales</taxon>
        <taxon>Gigasporaceae</taxon>
        <taxon>Scutellospora</taxon>
    </lineage>
</organism>
<reference evidence="1" key="1">
    <citation type="submission" date="2021-06" db="EMBL/GenBank/DDBJ databases">
        <authorList>
            <person name="Kallberg Y."/>
            <person name="Tangrot J."/>
            <person name="Rosling A."/>
        </authorList>
    </citation>
    <scope>NUCLEOTIDE SEQUENCE</scope>
    <source>
        <strain evidence="1">AU212A</strain>
    </source>
</reference>
<dbReference type="Proteomes" id="UP000789860">
    <property type="component" value="Unassembled WGS sequence"/>
</dbReference>
<dbReference type="EMBL" id="CAJVPM010000529">
    <property type="protein sequence ID" value="CAG8446444.1"/>
    <property type="molecule type" value="Genomic_DNA"/>
</dbReference>
<name>A0ACA9K1L2_9GLOM</name>
<sequence length="39" mass="4316">MSVIAKDVSSILLIFSPTEHKKSSCKELEGLLTIDKIKL</sequence>
<evidence type="ECO:0000313" key="1">
    <source>
        <dbReference type="EMBL" id="CAG8446444.1"/>
    </source>
</evidence>